<dbReference type="GO" id="GO:0061133">
    <property type="term" value="F:endopeptidase activator activity"/>
    <property type="evidence" value="ECO:0007669"/>
    <property type="project" value="TreeGrafter"/>
</dbReference>
<dbReference type="InterPro" id="IPR036997">
    <property type="entry name" value="PA28_C_sf"/>
</dbReference>
<dbReference type="FunFam" id="1.20.120.180:FF:000002">
    <property type="entry name" value="Proteasome activator complex subunit 1"/>
    <property type="match status" value="1"/>
</dbReference>
<evidence type="ECO:0000259" key="4">
    <source>
        <dbReference type="Pfam" id="PF02251"/>
    </source>
</evidence>
<gene>
    <name evidence="7" type="ORF">HAND00432_LOCUS31228</name>
    <name evidence="6" type="ORF">HAND1043_LOCUS7602</name>
</gene>
<dbReference type="SUPFAM" id="SSF47216">
    <property type="entry name" value="Proteasome activator"/>
    <property type="match status" value="1"/>
</dbReference>
<dbReference type="GO" id="GO:0005737">
    <property type="term" value="C:cytoplasm"/>
    <property type="evidence" value="ECO:0007669"/>
    <property type="project" value="TreeGrafter"/>
</dbReference>
<dbReference type="InterPro" id="IPR009077">
    <property type="entry name" value="Proteasome_activ_PA28"/>
</dbReference>
<organism evidence="7">
    <name type="scientific">Hemiselmis andersenii</name>
    <name type="common">Cryptophyte alga</name>
    <dbReference type="NCBI Taxonomy" id="464988"/>
    <lineage>
        <taxon>Eukaryota</taxon>
        <taxon>Cryptophyceae</taxon>
        <taxon>Cryptomonadales</taxon>
        <taxon>Hemiselmidaceae</taxon>
        <taxon>Hemiselmis</taxon>
    </lineage>
</organism>
<proteinExistence type="inferred from homology"/>
<dbReference type="InterPro" id="IPR003186">
    <property type="entry name" value="PA28_C"/>
</dbReference>
<dbReference type="GO" id="GO:2000045">
    <property type="term" value="P:regulation of G1/S transition of mitotic cell cycle"/>
    <property type="evidence" value="ECO:0007669"/>
    <property type="project" value="TreeGrafter"/>
</dbReference>
<dbReference type="InterPro" id="IPR036252">
    <property type="entry name" value="Proteasome_activ_sf"/>
</dbReference>
<evidence type="ECO:0000256" key="2">
    <source>
        <dbReference type="ARBA" id="ARBA00022942"/>
    </source>
</evidence>
<evidence type="ECO:0000313" key="6">
    <source>
        <dbReference type="EMBL" id="CAD8741110.1"/>
    </source>
</evidence>
<evidence type="ECO:0000256" key="3">
    <source>
        <dbReference type="SAM" id="MobiDB-lite"/>
    </source>
</evidence>
<dbReference type="PANTHER" id="PTHR10660">
    <property type="entry name" value="PROTEASOME REGULATOR PA28"/>
    <property type="match status" value="1"/>
</dbReference>
<dbReference type="Gene3D" id="1.20.5.120">
    <property type="entry name" value="Proteasome activator pa28, N-terminal domain"/>
    <property type="match status" value="1"/>
</dbReference>
<name>A0A6U5BLX5_HEMAN</name>
<dbReference type="InterPro" id="IPR036996">
    <property type="entry name" value="PA28_N_sf"/>
</dbReference>
<evidence type="ECO:0008006" key="8">
    <source>
        <dbReference type="Google" id="ProtNLM"/>
    </source>
</evidence>
<dbReference type="EMBL" id="HBFX01051791">
    <property type="protein sequence ID" value="CAD8980218.1"/>
    <property type="molecule type" value="Transcribed_RNA"/>
</dbReference>
<dbReference type="GO" id="GO:0005654">
    <property type="term" value="C:nucleoplasm"/>
    <property type="evidence" value="ECO:0007669"/>
    <property type="project" value="TreeGrafter"/>
</dbReference>
<sequence length="263" mass="29704">MSKSGKDGKRPVKPTETEAAVRLKKEVGDLKTRIAGEAQKIVHEFFPAKVIELTKMIEEDPLWQYPDEKNCPNEVIAEEPSKKRKLAGGEETPGSALKKVGGGMGTKVEDLLKSEAVCEVNDFVVSQQNLLKKEIQICLSHVTKVKIWIQLNIPKVEDGNNFGVSVQEETVNELSRAEDTSFALLDSMNKYFMTRAKLVSRVVKYPGLRDYTVSVQEIDRKERINMSLSLNDLRNNYAIMYDTITKNLEKINNPRSQQSLPFT</sequence>
<evidence type="ECO:0000313" key="7">
    <source>
        <dbReference type="EMBL" id="CAD8980218.1"/>
    </source>
</evidence>
<dbReference type="Pfam" id="PF02252">
    <property type="entry name" value="PA28_C"/>
    <property type="match status" value="1"/>
</dbReference>
<protein>
    <recommendedName>
        <fullName evidence="8">Proteasome activator PA28 C-terminal domain-containing protein</fullName>
    </recommendedName>
</protein>
<dbReference type="InterPro" id="IPR003185">
    <property type="entry name" value="Proteasome_activ_PA28_N"/>
</dbReference>
<reference evidence="7" key="1">
    <citation type="submission" date="2021-01" db="EMBL/GenBank/DDBJ databases">
        <authorList>
            <person name="Corre E."/>
            <person name="Pelletier E."/>
            <person name="Niang G."/>
            <person name="Scheremetjew M."/>
            <person name="Finn R."/>
            <person name="Kale V."/>
            <person name="Holt S."/>
            <person name="Cochrane G."/>
            <person name="Meng A."/>
            <person name="Brown T."/>
            <person name="Cohen L."/>
        </authorList>
    </citation>
    <scope>NUCLEOTIDE SEQUENCE</scope>
    <source>
        <strain evidence="6">CCMP441</strain>
        <strain evidence="7">CCMP644</strain>
    </source>
</reference>
<evidence type="ECO:0000256" key="1">
    <source>
        <dbReference type="ARBA" id="ARBA00005883"/>
    </source>
</evidence>
<dbReference type="GO" id="GO:0061136">
    <property type="term" value="P:regulation of proteasomal protein catabolic process"/>
    <property type="evidence" value="ECO:0007669"/>
    <property type="project" value="TreeGrafter"/>
</dbReference>
<feature type="domain" description="Proteasome activator PA28 C-terminal" evidence="5">
    <location>
        <begin position="119"/>
        <end position="258"/>
    </location>
</feature>
<accession>A0A6U5BLX5</accession>
<dbReference type="PANTHER" id="PTHR10660:SF2">
    <property type="entry name" value="LD45860P"/>
    <property type="match status" value="1"/>
</dbReference>
<dbReference type="Pfam" id="PF02251">
    <property type="entry name" value="PA28_N"/>
    <property type="match status" value="1"/>
</dbReference>
<keyword evidence="2" id="KW-0647">Proteasome</keyword>
<dbReference type="Gene3D" id="1.20.120.180">
    <property type="entry name" value="Proteasome activator pa28, C-terminal domain"/>
    <property type="match status" value="1"/>
</dbReference>
<feature type="domain" description="Proteasome activator PA28 N-terminal" evidence="4">
    <location>
        <begin position="23"/>
        <end position="61"/>
    </location>
</feature>
<dbReference type="GO" id="GO:0008537">
    <property type="term" value="C:proteasome activator complex"/>
    <property type="evidence" value="ECO:0007669"/>
    <property type="project" value="InterPro"/>
</dbReference>
<evidence type="ECO:0000259" key="5">
    <source>
        <dbReference type="Pfam" id="PF02252"/>
    </source>
</evidence>
<dbReference type="AlphaFoldDB" id="A0A6U5BLX5"/>
<comment type="similarity">
    <text evidence="1">Belongs to the PA28 family.</text>
</comment>
<feature type="region of interest" description="Disordered" evidence="3">
    <location>
        <begin position="1"/>
        <end position="20"/>
    </location>
</feature>
<dbReference type="EMBL" id="HBFK01012624">
    <property type="protein sequence ID" value="CAD8741110.1"/>
    <property type="molecule type" value="Transcribed_RNA"/>
</dbReference>